<dbReference type="EMBL" id="JAENIG010000003">
    <property type="protein sequence ID" value="MBK1854521.1"/>
    <property type="molecule type" value="Genomic_DNA"/>
</dbReference>
<dbReference type="RefSeq" id="WP_309489128.1">
    <property type="nucleotide sequence ID" value="NZ_JAENIG010000003.1"/>
</dbReference>
<evidence type="ECO:0000313" key="1">
    <source>
        <dbReference type="EMBL" id="MBK1854521.1"/>
    </source>
</evidence>
<name>A0AAE2SAI2_9BACT</name>
<reference evidence="1" key="1">
    <citation type="submission" date="2021-01" db="EMBL/GenBank/DDBJ databases">
        <title>Modified the classification status of verrucomicrobia.</title>
        <authorList>
            <person name="Feng X."/>
        </authorList>
    </citation>
    <scope>NUCLEOTIDE SEQUENCE</scope>
    <source>
        <strain evidence="1">5K15</strain>
    </source>
</reference>
<dbReference type="AlphaFoldDB" id="A0AAE2SAI2"/>
<organism evidence="1 2">
    <name type="scientific">Oceaniferula flava</name>
    <dbReference type="NCBI Taxonomy" id="2800421"/>
    <lineage>
        <taxon>Bacteria</taxon>
        <taxon>Pseudomonadati</taxon>
        <taxon>Verrucomicrobiota</taxon>
        <taxon>Verrucomicrobiia</taxon>
        <taxon>Verrucomicrobiales</taxon>
        <taxon>Verrucomicrobiaceae</taxon>
        <taxon>Oceaniferula</taxon>
    </lineage>
</organism>
<keyword evidence="2" id="KW-1185">Reference proteome</keyword>
<evidence type="ECO:0000313" key="2">
    <source>
        <dbReference type="Proteomes" id="UP000634206"/>
    </source>
</evidence>
<protein>
    <submittedName>
        <fullName evidence="1">Uncharacterized protein</fullName>
    </submittedName>
</protein>
<accession>A0AAE2SAI2</accession>
<comment type="caution">
    <text evidence="1">The sequence shown here is derived from an EMBL/GenBank/DDBJ whole genome shotgun (WGS) entry which is preliminary data.</text>
</comment>
<dbReference type="Proteomes" id="UP000634206">
    <property type="component" value="Unassembled WGS sequence"/>
</dbReference>
<sequence>MAIVSDSQAPFIANAVDLLSVSLAGESEKYVLVERAEMIRLAEESAIQKLSAEQRPLALAKLAKADALIILGLDESHAKQPKLTVRLTSTKNGTVLKSLVLDGSKKEIAQTTLRAAKVLRFPCERLTQENDQPATVISLMGFRSALETNRTLDTSINLAISQQLSNQPNIVVSERWRMNDLIFERSIADEKLPGLSTGAALVDGSITRDKDSLTVSLRIRNAQADKGTTIQVRGNTKNPNLLAKDIVTKVVHTLSKGQQTEVWDSTKEGEEYAKLGEWLLSRRMFAESAQAFEAAVALGYQKGFTLLGRQQPYFGMIDPRMTYTVPSYELYGLDRLPDAEFRHMVKMMIRSSQCIIEMVDGNYGGLSKKELNIRNRLFPLGAQLRYNTRILQAICIRQQQLELASEARVLRDYSRHILAKGQAFKKHFGKEFVNRLYIPETPQQAAKELTQLLNPDSLTLRYDCPATWLRTEFWKTYHVPTLWRFVDWTSTDNRRGEDAWKKFIAELRKSKRLVNKLDGLAFAFQTTQDEQEQEQILMEYCALLEKNFKYISSPGGQKVFAVFQDFPFRKGDDRLFKAYYSRITQLYIRVFESRQWLTSHFISNVNTLTLYLCLHANGEETELSEANMARLFQSMAHYHAWAKKDKRWKQNYASNAKSLQEIKERIIQYYPNINKTYIAPRPVIAGALPIKFWRPNDTSKNRLYGAEMIASGNSLFIPRVREGIIELDVSSMAVKRFIKPPLKENLFISSLAVNQQTIMVCMDGRIFHCPRASSGEQWKEIKAPRSDSKKLFYWNIQSLKDGFFIGSRLTPHGLKSPVMLAGFADSAGNMDWITTSTRRPVLHPIDRFDPRSVHFAYQNKAGNTVMLLYRSGGRSPLVELESGKELASLHGAGIAQIRGDKTLYWCHGYYANKPRLDYMYLFDASQNKPQVIFRSYAANLSPALKKVRPLYHFGKPEFKGELLGAVVAKGYLWLLKREPENLQKYPKRDPNEFRLLRLNLDGSGSRTIPLSYQLNEEMVSMSSSLTPDSQKSMQVPILNSKSLTPTPKGLFFTSFGHEHTHSYGDYSVPGTQSPMLLYLTWDEINAWLNKNGQ</sequence>
<proteinExistence type="predicted"/>
<gene>
    <name evidence="1" type="ORF">JIN83_06095</name>
</gene>